<proteinExistence type="predicted"/>
<evidence type="ECO:0000256" key="1">
    <source>
        <dbReference type="SAM" id="MobiDB-lite"/>
    </source>
</evidence>
<keyword evidence="3" id="KW-1185">Reference proteome</keyword>
<gene>
    <name evidence="2" type="ORF">PAPOLLO_LOCUS3664</name>
</gene>
<sequence>MSGARRSVGGGSRGRHVASSARLRGRGCRVRRVRRLAARPSSRHSPAGPRHARRDALRAGPAARRAPGPHRTLAARVPRAPAGPGAPMEPPWELELELRRHIENCACTCDHMGYGNYMDYRVAPAAHACLCRAITSPHAHVCVVPASHPSRTGLIPHVV</sequence>
<protein>
    <submittedName>
        <fullName evidence="2">(apollo) hypothetical protein</fullName>
    </submittedName>
</protein>
<dbReference type="AlphaFoldDB" id="A0A8S3WAD3"/>
<accession>A0A8S3WAD3</accession>
<feature type="region of interest" description="Disordered" evidence="1">
    <location>
        <begin position="1"/>
        <end position="87"/>
    </location>
</feature>
<dbReference type="OrthoDB" id="6763880at2759"/>
<feature type="compositionally biased region" description="Low complexity" evidence="1">
    <location>
        <begin position="58"/>
        <end position="86"/>
    </location>
</feature>
<feature type="compositionally biased region" description="Basic residues" evidence="1">
    <location>
        <begin position="23"/>
        <end position="37"/>
    </location>
</feature>
<name>A0A8S3WAD3_PARAO</name>
<evidence type="ECO:0000313" key="3">
    <source>
        <dbReference type="Proteomes" id="UP000691718"/>
    </source>
</evidence>
<organism evidence="2 3">
    <name type="scientific">Parnassius apollo</name>
    <name type="common">Apollo butterfly</name>
    <name type="synonym">Papilio apollo</name>
    <dbReference type="NCBI Taxonomy" id="110799"/>
    <lineage>
        <taxon>Eukaryota</taxon>
        <taxon>Metazoa</taxon>
        <taxon>Ecdysozoa</taxon>
        <taxon>Arthropoda</taxon>
        <taxon>Hexapoda</taxon>
        <taxon>Insecta</taxon>
        <taxon>Pterygota</taxon>
        <taxon>Neoptera</taxon>
        <taxon>Endopterygota</taxon>
        <taxon>Lepidoptera</taxon>
        <taxon>Glossata</taxon>
        <taxon>Ditrysia</taxon>
        <taxon>Papilionoidea</taxon>
        <taxon>Papilionidae</taxon>
        <taxon>Parnassiinae</taxon>
        <taxon>Parnassini</taxon>
        <taxon>Parnassius</taxon>
        <taxon>Parnassius</taxon>
    </lineage>
</organism>
<dbReference type="Proteomes" id="UP000691718">
    <property type="component" value="Unassembled WGS sequence"/>
</dbReference>
<reference evidence="2" key="1">
    <citation type="submission" date="2021-04" db="EMBL/GenBank/DDBJ databases">
        <authorList>
            <person name="Tunstrom K."/>
        </authorList>
    </citation>
    <scope>NUCLEOTIDE SEQUENCE</scope>
</reference>
<comment type="caution">
    <text evidence="2">The sequence shown here is derived from an EMBL/GenBank/DDBJ whole genome shotgun (WGS) entry which is preliminary data.</text>
</comment>
<dbReference type="EMBL" id="CAJQZP010000212">
    <property type="protein sequence ID" value="CAG4947644.1"/>
    <property type="molecule type" value="Genomic_DNA"/>
</dbReference>
<evidence type="ECO:0000313" key="2">
    <source>
        <dbReference type="EMBL" id="CAG4947644.1"/>
    </source>
</evidence>